<dbReference type="SUPFAM" id="SSF75005">
    <property type="entry name" value="Arabinanase/levansucrase/invertase"/>
    <property type="match status" value="1"/>
</dbReference>
<dbReference type="EMBL" id="QOVI01000004">
    <property type="protein sequence ID" value="RXG14389.1"/>
    <property type="molecule type" value="Genomic_DNA"/>
</dbReference>
<dbReference type="InterPro" id="IPR023296">
    <property type="entry name" value="Glyco_hydro_beta-prop_sf"/>
</dbReference>
<dbReference type="AlphaFoldDB" id="A0A4Q0NTH9"/>
<evidence type="ECO:0000256" key="5">
    <source>
        <dbReference type="RuleBase" id="RU361187"/>
    </source>
</evidence>
<keyword evidence="4 5" id="KW-0326">Glycosidase</keyword>
<dbReference type="Proteomes" id="UP000289821">
    <property type="component" value="Unassembled WGS sequence"/>
</dbReference>
<dbReference type="Pfam" id="PF04616">
    <property type="entry name" value="Glyco_hydro_43"/>
    <property type="match status" value="1"/>
</dbReference>
<organism evidence="6 7">
    <name type="scientific">Leeuwenhoekiella aestuarii</name>
    <dbReference type="NCBI Taxonomy" id="2249426"/>
    <lineage>
        <taxon>Bacteria</taxon>
        <taxon>Pseudomonadati</taxon>
        <taxon>Bacteroidota</taxon>
        <taxon>Flavobacteriia</taxon>
        <taxon>Flavobacteriales</taxon>
        <taxon>Flavobacteriaceae</taxon>
        <taxon>Leeuwenhoekiella</taxon>
    </lineage>
</organism>
<reference evidence="6 7" key="1">
    <citation type="submission" date="2018-07" db="EMBL/GenBank/DDBJ databases">
        <title>Leeuwenhoekiella genomics.</title>
        <authorList>
            <person name="Tahon G."/>
            <person name="Willems A."/>
        </authorList>
    </citation>
    <scope>NUCLEOTIDE SEQUENCE [LARGE SCALE GENOMIC DNA]</scope>
    <source>
        <strain evidence="6 7">R-50232</strain>
    </source>
</reference>
<evidence type="ECO:0000313" key="7">
    <source>
        <dbReference type="Proteomes" id="UP000289821"/>
    </source>
</evidence>
<evidence type="ECO:0000256" key="1">
    <source>
        <dbReference type="ARBA" id="ARBA00004834"/>
    </source>
</evidence>
<comment type="pathway">
    <text evidence="1">Glycan metabolism; L-arabinan degradation.</text>
</comment>
<evidence type="ECO:0000256" key="3">
    <source>
        <dbReference type="ARBA" id="ARBA00022801"/>
    </source>
</evidence>
<dbReference type="GO" id="GO:0004553">
    <property type="term" value="F:hydrolase activity, hydrolyzing O-glycosyl compounds"/>
    <property type="evidence" value="ECO:0007669"/>
    <property type="project" value="InterPro"/>
</dbReference>
<dbReference type="RefSeq" id="WP_128761790.1">
    <property type="nucleotide sequence ID" value="NZ_QOVI01000004.1"/>
</dbReference>
<accession>A0A4Q0NTH9</accession>
<dbReference type="InterPro" id="IPR050727">
    <property type="entry name" value="GH43_arabinanases"/>
</dbReference>
<comment type="caution">
    <text evidence="6">The sequence shown here is derived from an EMBL/GenBank/DDBJ whole genome shotgun (WGS) entry which is preliminary data.</text>
</comment>
<comment type="similarity">
    <text evidence="2 5">Belongs to the glycosyl hydrolase 43 family.</text>
</comment>
<name>A0A4Q0NTH9_9FLAO</name>
<dbReference type="InterPro" id="IPR006710">
    <property type="entry name" value="Glyco_hydro_43"/>
</dbReference>
<protein>
    <submittedName>
        <fullName evidence="6">Glycosyl hydrolase family 43</fullName>
    </submittedName>
</protein>
<keyword evidence="7" id="KW-1185">Reference proteome</keyword>
<evidence type="ECO:0000313" key="6">
    <source>
        <dbReference type="EMBL" id="RXG14389.1"/>
    </source>
</evidence>
<dbReference type="PANTHER" id="PTHR43301">
    <property type="entry name" value="ARABINAN ENDO-1,5-ALPHA-L-ARABINOSIDASE"/>
    <property type="match status" value="1"/>
</dbReference>
<evidence type="ECO:0000256" key="2">
    <source>
        <dbReference type="ARBA" id="ARBA00009865"/>
    </source>
</evidence>
<dbReference type="GO" id="GO:0005975">
    <property type="term" value="P:carbohydrate metabolic process"/>
    <property type="evidence" value="ECO:0007669"/>
    <property type="project" value="InterPro"/>
</dbReference>
<keyword evidence="3 5" id="KW-0378">Hydrolase</keyword>
<gene>
    <name evidence="6" type="ORF">DSM04_104499</name>
</gene>
<sequence>MKKSLVLVLALFMIATVFGQRFKAKKNIPLDAIRLSDPYILADEASQTYYMTGTGGKLWKSKDLKYWEGPFKITDTDPDSWMGPNPMIWAAELHQYKGKYYDFATFTNREVMIDTVDGNPIERRASHILVSDTPDGPYKPMEDESYLPAHKPTLDGTFWVDTDGKPYMIYCWEWLQNGNGTMEKIELKPDLSGSVGAGVLLFKASDSPWSREKDQNGKDKKSKVTDGPFLFNTETGKLGMIWTSWIYDEYVQGVAYSKSGTLDGPWIQEEEPITPRNFGHGMLFTSFDGKDLMAVHSHEVVNGNYHRVPHLFEVDLSGDTLEVVGPYKP</sequence>
<dbReference type="CDD" id="cd08981">
    <property type="entry name" value="GH43_Bt1873-like"/>
    <property type="match status" value="1"/>
</dbReference>
<dbReference type="Gene3D" id="2.115.10.20">
    <property type="entry name" value="Glycosyl hydrolase domain, family 43"/>
    <property type="match status" value="1"/>
</dbReference>
<evidence type="ECO:0000256" key="4">
    <source>
        <dbReference type="ARBA" id="ARBA00023295"/>
    </source>
</evidence>
<dbReference type="PANTHER" id="PTHR43301:SF3">
    <property type="entry name" value="ARABINAN ENDO-1,5-ALPHA-L-ARABINOSIDASE A-RELATED"/>
    <property type="match status" value="1"/>
</dbReference>
<proteinExistence type="inferred from homology"/>